<evidence type="ECO:0000313" key="7">
    <source>
        <dbReference type="EMBL" id="KAJ8305785.1"/>
    </source>
</evidence>
<proteinExistence type="predicted"/>
<dbReference type="PANTHER" id="PTHR11723:SF17">
    <property type="entry name" value="PROTEIN EXTRA-MACROCHAETAE"/>
    <property type="match status" value="1"/>
</dbReference>
<dbReference type="InterPro" id="IPR011598">
    <property type="entry name" value="bHLH_dom"/>
</dbReference>
<keyword evidence="2" id="KW-0678">Repressor</keyword>
<accession>A0ABQ9EQE6</accession>
<feature type="domain" description="BHLH" evidence="6">
    <location>
        <begin position="19"/>
        <end position="71"/>
    </location>
</feature>
<dbReference type="InterPro" id="IPR036638">
    <property type="entry name" value="HLH_DNA-bd_sf"/>
</dbReference>
<dbReference type="Gene3D" id="4.10.280.10">
    <property type="entry name" value="Helix-loop-helix DNA-binding domain"/>
    <property type="match status" value="1"/>
</dbReference>
<name>A0ABQ9EQE6_TEGGR</name>
<keyword evidence="4" id="KW-0804">Transcription</keyword>
<dbReference type="EMBL" id="JARBDR010000813">
    <property type="protein sequence ID" value="KAJ8305785.1"/>
    <property type="molecule type" value="Genomic_DNA"/>
</dbReference>
<keyword evidence="3" id="KW-0805">Transcription regulation</keyword>
<keyword evidence="8" id="KW-1185">Reference proteome</keyword>
<evidence type="ECO:0000256" key="2">
    <source>
        <dbReference type="ARBA" id="ARBA00022491"/>
    </source>
</evidence>
<sequence>MKSVGQTCVRPVEFGLKNDSAFKLKTKMDESTTEMQACFSKLKELVPSIPQDKKLSKTQLLQCVIDYILDLEVALDIPASITGCTQPTSPSRTPLMEKSETNVVPEMMESEECERACKNSTKIQPQFAIINF</sequence>
<evidence type="ECO:0000256" key="4">
    <source>
        <dbReference type="ARBA" id="ARBA00023163"/>
    </source>
</evidence>
<protein>
    <recommendedName>
        <fullName evidence="6">BHLH domain-containing protein</fullName>
    </recommendedName>
</protein>
<dbReference type="CDD" id="cd19684">
    <property type="entry name" value="bHLH_dnHLH_ID"/>
    <property type="match status" value="1"/>
</dbReference>
<dbReference type="PROSITE" id="PS50888">
    <property type="entry name" value="BHLH"/>
    <property type="match status" value="1"/>
</dbReference>
<keyword evidence="5" id="KW-0539">Nucleus</keyword>
<evidence type="ECO:0000256" key="1">
    <source>
        <dbReference type="ARBA" id="ARBA00004123"/>
    </source>
</evidence>
<dbReference type="Proteomes" id="UP001217089">
    <property type="component" value="Unassembled WGS sequence"/>
</dbReference>
<comment type="caution">
    <text evidence="7">The sequence shown here is derived from an EMBL/GenBank/DDBJ whole genome shotgun (WGS) entry which is preliminary data.</text>
</comment>
<gene>
    <name evidence="7" type="ORF">KUTeg_016330</name>
</gene>
<dbReference type="InterPro" id="IPR026052">
    <property type="entry name" value="DNA-bd_prot-inh"/>
</dbReference>
<reference evidence="7 8" key="1">
    <citation type="submission" date="2022-12" db="EMBL/GenBank/DDBJ databases">
        <title>Chromosome-level genome of Tegillarca granosa.</title>
        <authorList>
            <person name="Kim J."/>
        </authorList>
    </citation>
    <scope>NUCLEOTIDE SEQUENCE [LARGE SCALE GENOMIC DNA]</scope>
    <source>
        <strain evidence="7">Teg-2019</strain>
        <tissue evidence="7">Adductor muscle</tissue>
    </source>
</reference>
<dbReference type="SUPFAM" id="SSF47459">
    <property type="entry name" value="HLH, helix-loop-helix DNA-binding domain"/>
    <property type="match status" value="1"/>
</dbReference>
<dbReference type="Pfam" id="PF00010">
    <property type="entry name" value="HLH"/>
    <property type="match status" value="1"/>
</dbReference>
<evidence type="ECO:0000313" key="8">
    <source>
        <dbReference type="Proteomes" id="UP001217089"/>
    </source>
</evidence>
<evidence type="ECO:0000259" key="6">
    <source>
        <dbReference type="PROSITE" id="PS50888"/>
    </source>
</evidence>
<comment type="subcellular location">
    <subcellularLocation>
        <location evidence="1">Nucleus</location>
    </subcellularLocation>
</comment>
<dbReference type="SMART" id="SM00353">
    <property type="entry name" value="HLH"/>
    <property type="match status" value="1"/>
</dbReference>
<evidence type="ECO:0000256" key="3">
    <source>
        <dbReference type="ARBA" id="ARBA00023015"/>
    </source>
</evidence>
<dbReference type="PANTHER" id="PTHR11723">
    <property type="entry name" value="DNA-BINDING PROTEIN INHIBITOR"/>
    <property type="match status" value="1"/>
</dbReference>
<organism evidence="7 8">
    <name type="scientific">Tegillarca granosa</name>
    <name type="common">Malaysian cockle</name>
    <name type="synonym">Anadara granosa</name>
    <dbReference type="NCBI Taxonomy" id="220873"/>
    <lineage>
        <taxon>Eukaryota</taxon>
        <taxon>Metazoa</taxon>
        <taxon>Spiralia</taxon>
        <taxon>Lophotrochozoa</taxon>
        <taxon>Mollusca</taxon>
        <taxon>Bivalvia</taxon>
        <taxon>Autobranchia</taxon>
        <taxon>Pteriomorphia</taxon>
        <taxon>Arcoida</taxon>
        <taxon>Arcoidea</taxon>
        <taxon>Arcidae</taxon>
        <taxon>Tegillarca</taxon>
    </lineage>
</organism>
<evidence type="ECO:0000256" key="5">
    <source>
        <dbReference type="ARBA" id="ARBA00023242"/>
    </source>
</evidence>